<dbReference type="EMBL" id="JAERSG010000001">
    <property type="protein sequence ID" value="MBL0746922.1"/>
    <property type="molecule type" value="Genomic_DNA"/>
</dbReference>
<gene>
    <name evidence="3" type="ORF">JI751_04805</name>
</gene>
<accession>A0ABS1L5W1</accession>
<comment type="caution">
    <text evidence="3">The sequence shown here is derived from an EMBL/GenBank/DDBJ whole genome shotgun (WGS) entry which is preliminary data.</text>
</comment>
<dbReference type="RefSeq" id="WP_201933974.1">
    <property type="nucleotide sequence ID" value="NZ_JAERSG010000001.1"/>
</dbReference>
<keyword evidence="2" id="KW-0732">Signal</keyword>
<evidence type="ECO:0000313" key="4">
    <source>
        <dbReference type="Proteomes" id="UP000636918"/>
    </source>
</evidence>
<feature type="compositionally biased region" description="Low complexity" evidence="1">
    <location>
        <begin position="33"/>
        <end position="43"/>
    </location>
</feature>
<feature type="compositionally biased region" description="Acidic residues" evidence="1">
    <location>
        <begin position="54"/>
        <end position="67"/>
    </location>
</feature>
<proteinExistence type="predicted"/>
<evidence type="ECO:0000256" key="2">
    <source>
        <dbReference type="SAM" id="SignalP"/>
    </source>
</evidence>
<reference evidence="3 4" key="1">
    <citation type="submission" date="2021-01" db="EMBL/GenBank/DDBJ databases">
        <title>Genome seq and assembly of Nocardiodes sp. G10.</title>
        <authorList>
            <person name="Chhetri G."/>
        </authorList>
    </citation>
    <scope>NUCLEOTIDE SEQUENCE [LARGE SCALE GENOMIC DNA]</scope>
    <source>
        <strain evidence="3 4">G10</strain>
    </source>
</reference>
<name>A0ABS1L5W1_9ACTN</name>
<feature type="signal peptide" evidence="2">
    <location>
        <begin position="1"/>
        <end position="26"/>
    </location>
</feature>
<feature type="chain" id="PRO_5046030737" evidence="2">
    <location>
        <begin position="27"/>
        <end position="186"/>
    </location>
</feature>
<dbReference type="Proteomes" id="UP000636918">
    <property type="component" value="Unassembled WGS sequence"/>
</dbReference>
<sequence>MTPTRVRRRGAAATLVGLLLVLGACSADRGDSSSDPTSTSSRASADEPGRSAEPTDEAGDTDAEVDAGTETASASEGVSCERVDDATAQDIADGSIDPIDPVPGRSMAYRPDGMNGTYLVVMVFTGPGRPEPEMGVWAVKRSIEPDDHGPIQSIDRIARYVTSWPVARWIVEDDFRVSEARACTLV</sequence>
<dbReference type="PROSITE" id="PS51257">
    <property type="entry name" value="PROKAR_LIPOPROTEIN"/>
    <property type="match status" value="1"/>
</dbReference>
<evidence type="ECO:0000256" key="1">
    <source>
        <dbReference type="SAM" id="MobiDB-lite"/>
    </source>
</evidence>
<feature type="region of interest" description="Disordered" evidence="1">
    <location>
        <begin position="26"/>
        <end position="105"/>
    </location>
</feature>
<organism evidence="3 4">
    <name type="scientific">Nocardioides baculatus</name>
    <dbReference type="NCBI Taxonomy" id="2801337"/>
    <lineage>
        <taxon>Bacteria</taxon>
        <taxon>Bacillati</taxon>
        <taxon>Actinomycetota</taxon>
        <taxon>Actinomycetes</taxon>
        <taxon>Propionibacteriales</taxon>
        <taxon>Nocardioidaceae</taxon>
        <taxon>Nocardioides</taxon>
    </lineage>
</organism>
<evidence type="ECO:0000313" key="3">
    <source>
        <dbReference type="EMBL" id="MBL0746922.1"/>
    </source>
</evidence>
<protein>
    <submittedName>
        <fullName evidence="3">Uncharacterized protein</fullName>
    </submittedName>
</protein>
<keyword evidence="4" id="KW-1185">Reference proteome</keyword>